<keyword evidence="6" id="KW-0539">Nucleus</keyword>
<dbReference type="Pfam" id="PF00651">
    <property type="entry name" value="BTB"/>
    <property type="match status" value="1"/>
</dbReference>
<feature type="domain" description="C2H2-type" evidence="10">
    <location>
        <begin position="643"/>
        <end position="670"/>
    </location>
</feature>
<dbReference type="Proteomes" id="UP000278627">
    <property type="component" value="Unassembled WGS sequence"/>
</dbReference>
<feature type="compositionally biased region" description="Polar residues" evidence="8">
    <location>
        <begin position="913"/>
        <end position="928"/>
    </location>
</feature>
<comment type="subcellular location">
    <subcellularLocation>
        <location evidence="1">Nucleus</location>
    </subcellularLocation>
</comment>
<dbReference type="Gene3D" id="1.25.40.420">
    <property type="match status" value="1"/>
</dbReference>
<dbReference type="PROSITE" id="PS50097">
    <property type="entry name" value="BTB"/>
    <property type="match status" value="1"/>
</dbReference>
<evidence type="ECO:0000259" key="9">
    <source>
        <dbReference type="PROSITE" id="PS50097"/>
    </source>
</evidence>
<dbReference type="InterPro" id="IPR011333">
    <property type="entry name" value="SKP1/BTB/POZ_sf"/>
</dbReference>
<feature type="domain" description="C2H2-type" evidence="10">
    <location>
        <begin position="700"/>
        <end position="727"/>
    </location>
</feature>
<dbReference type="SMART" id="SM00355">
    <property type="entry name" value="ZnF_C2H2"/>
    <property type="match status" value="9"/>
</dbReference>
<evidence type="ECO:0000256" key="3">
    <source>
        <dbReference type="ARBA" id="ARBA00022737"/>
    </source>
</evidence>
<dbReference type="SMART" id="SM00225">
    <property type="entry name" value="BTB"/>
    <property type="match status" value="1"/>
</dbReference>
<dbReference type="InterPro" id="IPR013087">
    <property type="entry name" value="Znf_C2H2_type"/>
</dbReference>
<reference evidence="11 12" key="2">
    <citation type="submission" date="2018-11" db="EMBL/GenBank/DDBJ databases">
        <authorList>
            <consortium name="Pathogen Informatics"/>
        </authorList>
    </citation>
    <scope>NUCLEOTIDE SEQUENCE [LARGE SCALE GENOMIC DNA]</scope>
</reference>
<dbReference type="PANTHER" id="PTHR24394:SF44">
    <property type="entry name" value="ZINC FINGER PROTEIN 271-LIKE"/>
    <property type="match status" value="1"/>
</dbReference>
<accession>A0A158PRY6</accession>
<dbReference type="InterPro" id="IPR000210">
    <property type="entry name" value="BTB/POZ_dom"/>
</dbReference>
<evidence type="ECO:0000256" key="2">
    <source>
        <dbReference type="ARBA" id="ARBA00022723"/>
    </source>
</evidence>
<evidence type="ECO:0000256" key="7">
    <source>
        <dbReference type="PROSITE-ProRule" id="PRU00042"/>
    </source>
</evidence>
<keyword evidence="12" id="KW-1185">Reference proteome</keyword>
<proteinExistence type="predicted"/>
<evidence type="ECO:0000313" key="12">
    <source>
        <dbReference type="Proteomes" id="UP000278627"/>
    </source>
</evidence>
<evidence type="ECO:0000256" key="8">
    <source>
        <dbReference type="SAM" id="MobiDB-lite"/>
    </source>
</evidence>
<gene>
    <name evidence="11" type="ORF">BPAG_LOCUS11535</name>
</gene>
<dbReference type="EMBL" id="UZAD01013235">
    <property type="protein sequence ID" value="VDN92721.1"/>
    <property type="molecule type" value="Genomic_DNA"/>
</dbReference>
<feature type="region of interest" description="Disordered" evidence="8">
    <location>
        <begin position="741"/>
        <end position="762"/>
    </location>
</feature>
<feature type="domain" description="C2H2-type" evidence="10">
    <location>
        <begin position="559"/>
        <end position="586"/>
    </location>
</feature>
<dbReference type="PANTHER" id="PTHR24394">
    <property type="entry name" value="ZINC FINGER PROTEIN"/>
    <property type="match status" value="1"/>
</dbReference>
<feature type="domain" description="C2H2-type" evidence="10">
    <location>
        <begin position="615"/>
        <end position="642"/>
    </location>
</feature>
<evidence type="ECO:0000256" key="4">
    <source>
        <dbReference type="ARBA" id="ARBA00022771"/>
    </source>
</evidence>
<dbReference type="Gene3D" id="3.30.710.10">
    <property type="entry name" value="Potassium Channel Kv1.1, Chain A"/>
    <property type="match status" value="1"/>
</dbReference>
<evidence type="ECO:0000313" key="11">
    <source>
        <dbReference type="EMBL" id="VDN92721.1"/>
    </source>
</evidence>
<dbReference type="SUPFAM" id="SSF57667">
    <property type="entry name" value="beta-beta-alpha zinc fingers"/>
    <property type="match status" value="4"/>
</dbReference>
<keyword evidence="3" id="KW-0677">Repeat</keyword>
<keyword evidence="4 7" id="KW-0863">Zinc-finger</keyword>
<feature type="compositionally biased region" description="Basic residues" evidence="8">
    <location>
        <begin position="747"/>
        <end position="762"/>
    </location>
</feature>
<evidence type="ECO:0000256" key="6">
    <source>
        <dbReference type="ARBA" id="ARBA00023242"/>
    </source>
</evidence>
<dbReference type="Gene3D" id="3.30.160.60">
    <property type="entry name" value="Classic Zinc Finger"/>
    <property type="match status" value="6"/>
</dbReference>
<organism evidence="13">
    <name type="scientific">Brugia pahangi</name>
    <name type="common">Filarial nematode worm</name>
    <dbReference type="NCBI Taxonomy" id="6280"/>
    <lineage>
        <taxon>Eukaryota</taxon>
        <taxon>Metazoa</taxon>
        <taxon>Ecdysozoa</taxon>
        <taxon>Nematoda</taxon>
        <taxon>Chromadorea</taxon>
        <taxon>Rhabditida</taxon>
        <taxon>Spirurina</taxon>
        <taxon>Spiruromorpha</taxon>
        <taxon>Filarioidea</taxon>
        <taxon>Onchocercidae</taxon>
        <taxon>Brugia</taxon>
    </lineage>
</organism>
<dbReference type="PROSITE" id="PS00028">
    <property type="entry name" value="ZINC_FINGER_C2H2_1"/>
    <property type="match status" value="3"/>
</dbReference>
<keyword evidence="5" id="KW-0862">Zinc</keyword>
<evidence type="ECO:0000259" key="10">
    <source>
        <dbReference type="PROSITE" id="PS50157"/>
    </source>
</evidence>
<dbReference type="WBParaSite" id="BPAG_0001157301-mRNA-1">
    <property type="protein sequence ID" value="BPAG_0001157301-mRNA-1"/>
    <property type="gene ID" value="BPAG_0001157301"/>
</dbReference>
<feature type="region of interest" description="Disordered" evidence="8">
    <location>
        <begin position="904"/>
        <end position="973"/>
    </location>
</feature>
<dbReference type="GO" id="GO:0008270">
    <property type="term" value="F:zinc ion binding"/>
    <property type="evidence" value="ECO:0007669"/>
    <property type="project" value="UniProtKB-KW"/>
</dbReference>
<feature type="domain" description="C2H2-type" evidence="10">
    <location>
        <begin position="587"/>
        <end position="614"/>
    </location>
</feature>
<dbReference type="GO" id="GO:0005634">
    <property type="term" value="C:nucleus"/>
    <property type="evidence" value="ECO:0007669"/>
    <property type="project" value="UniProtKB-SubCell"/>
</dbReference>
<evidence type="ECO:0000256" key="5">
    <source>
        <dbReference type="ARBA" id="ARBA00022833"/>
    </source>
</evidence>
<dbReference type="AlphaFoldDB" id="A0A158PRY6"/>
<dbReference type="Pfam" id="PF00096">
    <property type="entry name" value="zf-C2H2"/>
    <property type="match status" value="1"/>
</dbReference>
<dbReference type="Pfam" id="PF07707">
    <property type="entry name" value="BACK"/>
    <property type="match status" value="1"/>
</dbReference>
<dbReference type="InterPro" id="IPR011705">
    <property type="entry name" value="BACK"/>
</dbReference>
<reference evidence="13" key="1">
    <citation type="submission" date="2016-04" db="UniProtKB">
        <authorList>
            <consortium name="WormBaseParasite"/>
        </authorList>
    </citation>
    <scope>IDENTIFICATION</scope>
</reference>
<name>A0A158PRY6_BRUPA</name>
<keyword evidence="2" id="KW-0479">Metal-binding</keyword>
<dbReference type="InterPro" id="IPR036236">
    <property type="entry name" value="Znf_C2H2_sf"/>
</dbReference>
<feature type="domain" description="C2H2-type" evidence="10">
    <location>
        <begin position="670"/>
        <end position="699"/>
    </location>
</feature>
<dbReference type="PROSITE" id="PS50157">
    <property type="entry name" value="ZINC_FINGER_C2H2_2"/>
    <property type="match status" value="7"/>
</dbReference>
<evidence type="ECO:0000256" key="1">
    <source>
        <dbReference type="ARBA" id="ARBA00004123"/>
    </source>
</evidence>
<dbReference type="SUPFAM" id="SSF54695">
    <property type="entry name" value="POZ domain"/>
    <property type="match status" value="1"/>
</dbReference>
<feature type="domain" description="BTB" evidence="9">
    <location>
        <begin position="42"/>
        <end position="107"/>
    </location>
</feature>
<feature type="domain" description="C2H2-type" evidence="10">
    <location>
        <begin position="728"/>
        <end position="756"/>
    </location>
</feature>
<dbReference type="STRING" id="6280.A0A158PRY6"/>
<dbReference type="FunFam" id="3.30.160.60:FF:002343">
    <property type="entry name" value="Zinc finger protein 33A"/>
    <property type="match status" value="1"/>
</dbReference>
<feature type="compositionally biased region" description="Basic and acidic residues" evidence="8">
    <location>
        <begin position="957"/>
        <end position="968"/>
    </location>
</feature>
<dbReference type="GO" id="GO:0000981">
    <property type="term" value="F:DNA-binding transcription factor activity, RNA polymerase II-specific"/>
    <property type="evidence" value="ECO:0007669"/>
    <property type="project" value="TreeGrafter"/>
</dbReference>
<sequence>MTTLSTCAQDGNGNLNPMSFTDQHGNVILERLRYQRDTGRFCDVYIVVKDRHFCAHRNILAACSPYFDSILRNSKVVKEQVIVNCQNPAVFELLLNYMYSGSVVIDRSSVTDLLKLANNFLITRVKNYCAEYLDRYMDSANCLSVKELALKYNLPALLKSACDFFDVNINRCLLESTDIVEFSLAQLNALLSEPKYASSISPDVHLKLIVHWIGHNPTQRDSLFKDMLTACSFASVQSATLEYLLDYSSFLINSQAARYTLMQMMCQHSMLMAKYQAQYRTLTAQFGNERTIFYNDAHLTYGSSSQSQPQSRSISQGETGFTMNIKSESGSLHSGRIGNEVHETDTDKVHAQSNYNEETGQPPVIGASTTEEVLNPTETNDGSRPALKLKIHLNAMNILNRKNRLLAAAGRHKLYRKSITAANQVLAKRRGRPPKNKTFVRAETLKTDEAPVGEELYPDCGIDLNEQIIFDEADEVDPCSKQDESDNEANGETNGTSVEKLFKCDYCMYKSSSAVLIKHHVVRAHTQNIAYVCSLCVYECRWNRDYYEHMKTHFPGPSFQCDICQYGSDSIQSLLSHRLTHSDERPFKCTLCEYKSRSRNHLIGHIRNHTVDKPFHCSECGRAFAMKSTLDQHVAAHSENRPYHCLHCDFSTKYQSHLISHRRIHSGDVFHCHYEECTYSSPKKSQLAAHLRTHLAVRAHHCKTCNRSFIEKSHLVRHERIHLEDKPFKCDNCDYSSSRRDKLKEHIQKHHSNSNSGKQHRRRYRRAKQLAQLAAQAKTQPNMENMFRPIPSSELADNSSNNLSRPIATNALSQQNISEFALSDISRPQNEQHRQSQAARHIETTQQTHPHSLMDFSSLNTTNPLNIGRPSSASVPATTAMSVSPAMSLNFHIGVIMDSPIESLRTPVPRSPHSVSIHSDFFDSSSPAAGQDAQRPMSLPPYSGGGGSAANNQVSRRKSESEERHLVDNKPASSGFKDFLLCRIGPLKYDGEIQPNRR</sequence>
<dbReference type="FunFam" id="3.30.160.60:FF:001967">
    <property type="entry name" value="Ras-responsive element-binding protein"/>
    <property type="match status" value="1"/>
</dbReference>
<evidence type="ECO:0000313" key="13">
    <source>
        <dbReference type="WBParaSite" id="BPAG_0001157301-mRNA-1"/>
    </source>
</evidence>
<protein>
    <submittedName>
        <fullName evidence="13">BTB domain-containing protein</fullName>
    </submittedName>
</protein>